<dbReference type="AlphaFoldDB" id="M8AL55"/>
<dbReference type="PANTHER" id="PTHR13242:SF3">
    <property type="entry name" value="EUKARYOTIC TRANSLATION INITIATION FACTOR 3 SUBUNIT L"/>
    <property type="match status" value="1"/>
</dbReference>
<dbReference type="OMA" id="SAWFIWR"/>
<dbReference type="STRING" id="4572.M8AL55"/>
<comment type="similarity">
    <text evidence="1">Belongs to the eIF-3 subunit L family.</text>
</comment>
<dbReference type="eggNOG" id="KOG3677">
    <property type="taxonomic scope" value="Eukaryota"/>
</dbReference>
<organism evidence="2">
    <name type="scientific">Triticum urartu</name>
    <name type="common">Red wild einkorn</name>
    <name type="synonym">Crithodium urartu</name>
    <dbReference type="NCBI Taxonomy" id="4572"/>
    <lineage>
        <taxon>Eukaryota</taxon>
        <taxon>Viridiplantae</taxon>
        <taxon>Streptophyta</taxon>
        <taxon>Embryophyta</taxon>
        <taxon>Tracheophyta</taxon>
        <taxon>Spermatophyta</taxon>
        <taxon>Magnoliopsida</taxon>
        <taxon>Liliopsida</taxon>
        <taxon>Poales</taxon>
        <taxon>Poaceae</taxon>
        <taxon>BOP clade</taxon>
        <taxon>Pooideae</taxon>
        <taxon>Triticodae</taxon>
        <taxon>Triticeae</taxon>
        <taxon>Triticinae</taxon>
        <taxon>Triticum</taxon>
    </lineage>
</organism>
<sequence length="746" mass="86769">MRLLRWMCGHTRKDRDRNDDVRDRVGVAPIEEKLVQHRLLWFGHIQRKPLEAPVHSGRLKHADNVKRGQGRPILTWEESFKRYLKDWSIIKELAMDRVYVPNTASVRIKQENLYTNVHKTYLGLWINCANLQQSFVSDLYRSIRGGDVVGTDKLYEGDFHRLSARVYRDAPWPPAKAVATYCDDDHVFLLLYSELTSRDAHARLPGLTLTRRADSWDTYCSLFTVVLQNALTMQLPNQWLWDMVDGFVSQFQTFCQYRTKLEDKTEEEISLLKRFDQAWSVYGVFNYLKALVENSMIREVLEREERLEQFTMMNGYEHKQGGSNVLKMLGYYSMIGLLRVHCLIGDYHTGLRCLLPIDIGQQGVYTTVTGSYISTIYYYGFANFMMRRYADVIHQFNKILLYILKYKQYHEKSPQYDFVLKKNEQMYALLAICLSLCPQNNLIAEDVSTELKGKYGTEMEEMLRGDGEAHYDELFSVACPKFIAAWPPVLKEPFTNYNQDVYRLQLKLFLDEVKQQLFLGDIRSFLKVFSVITIGRLAQHMRLDENALRVFRDSNLYMDRAILLAYTRKTHAVDNYGKITSSADFDFYIDEETIHATESKSSKHHHDYFLTHISKLEEVMGELSENLHIQMVMMMPVSPCHNCHVGMVVMLIEKRLNGGDVNLKNGFSAWFIWRCRLWMCKFDSGTGTVPIFHLVSYPRVLICINASKSTPPKASLEDIAVTQDGKKSGQSFRLNLVFQNQILVPS</sequence>
<dbReference type="EMBL" id="KD039237">
    <property type="protein sequence ID" value="EMS65810.1"/>
    <property type="molecule type" value="Genomic_DNA"/>
</dbReference>
<dbReference type="GO" id="GO:0016282">
    <property type="term" value="C:eukaryotic 43S preinitiation complex"/>
    <property type="evidence" value="ECO:0007669"/>
    <property type="project" value="UniProtKB-UniRule"/>
</dbReference>
<evidence type="ECO:0000313" key="2">
    <source>
        <dbReference type="EMBL" id="EMS65810.1"/>
    </source>
</evidence>
<keyword evidence="1" id="KW-0396">Initiation factor</keyword>
<accession>M8AL55</accession>
<comment type="subunit">
    <text evidence="1">Component of the eukaryotic translation initiation factor 3 (eIF-3) complex.</text>
</comment>
<dbReference type="GO" id="GO:0033290">
    <property type="term" value="C:eukaryotic 48S preinitiation complex"/>
    <property type="evidence" value="ECO:0007669"/>
    <property type="project" value="UniProtKB-UniRule"/>
</dbReference>
<comment type="function">
    <text evidence="1">Component of the eukaryotic translation initiation factor 3 (eIF-3) complex, which is involved in protein synthesis of a specialized repertoire of mRNAs and, together with other initiation factors, stimulates binding of mRNA and methionyl-tRNAi to the 40S ribosome. The eIF-3 complex specifically targets and initiates translation of a subset of mRNAs involved in cell proliferation.</text>
</comment>
<comment type="subcellular location">
    <subcellularLocation>
        <location evidence="1">Cytoplasm</location>
    </subcellularLocation>
</comment>
<evidence type="ECO:0000256" key="1">
    <source>
        <dbReference type="HAMAP-Rule" id="MF_03011"/>
    </source>
</evidence>
<dbReference type="HAMAP" id="MF_03011">
    <property type="entry name" value="eIF3l"/>
    <property type="match status" value="1"/>
</dbReference>
<gene>
    <name evidence="2" type="ORF">TRIUR3_05807</name>
</gene>
<dbReference type="Pfam" id="PF10255">
    <property type="entry name" value="Paf67"/>
    <property type="match status" value="1"/>
</dbReference>
<dbReference type="InterPro" id="IPR019382">
    <property type="entry name" value="eIF3l"/>
</dbReference>
<keyword evidence="1" id="KW-0648">Protein biosynthesis</keyword>
<proteinExistence type="inferred from homology"/>
<dbReference type="GO" id="GO:0005852">
    <property type="term" value="C:eukaryotic translation initiation factor 3 complex"/>
    <property type="evidence" value="ECO:0007669"/>
    <property type="project" value="UniProtKB-UniRule"/>
</dbReference>
<protein>
    <recommendedName>
        <fullName evidence="1">Eukaryotic translation initiation factor 3 subunit L</fullName>
        <shortName evidence="1">eIF3l</shortName>
    </recommendedName>
</protein>
<name>M8AL55_TRIUA</name>
<keyword evidence="1" id="KW-0963">Cytoplasm</keyword>
<dbReference type="GO" id="GO:0003743">
    <property type="term" value="F:translation initiation factor activity"/>
    <property type="evidence" value="ECO:0007669"/>
    <property type="project" value="UniProtKB-UniRule"/>
</dbReference>
<dbReference type="GO" id="GO:0001732">
    <property type="term" value="P:formation of cytoplasmic translation initiation complex"/>
    <property type="evidence" value="ECO:0007669"/>
    <property type="project" value="UniProtKB-UniRule"/>
</dbReference>
<reference evidence="2" key="1">
    <citation type="journal article" date="2013" name="Nature">
        <title>Draft genome of the wheat A-genome progenitor Triticum urartu.</title>
        <authorList>
            <person name="Ling H.Q."/>
            <person name="Zhao S."/>
            <person name="Liu D."/>
            <person name="Wang J."/>
            <person name="Sun H."/>
            <person name="Zhang C."/>
            <person name="Fan H."/>
            <person name="Li D."/>
            <person name="Dong L."/>
            <person name="Tao Y."/>
            <person name="Gao C."/>
            <person name="Wu H."/>
            <person name="Li Y."/>
            <person name="Cui Y."/>
            <person name="Guo X."/>
            <person name="Zheng S."/>
            <person name="Wang B."/>
            <person name="Yu K."/>
            <person name="Liang Q."/>
            <person name="Yang W."/>
            <person name="Lou X."/>
            <person name="Chen J."/>
            <person name="Feng M."/>
            <person name="Jian J."/>
            <person name="Zhang X."/>
            <person name="Luo G."/>
            <person name="Jiang Y."/>
            <person name="Liu J."/>
            <person name="Wang Z."/>
            <person name="Sha Y."/>
            <person name="Zhang B."/>
            <person name="Wu H."/>
            <person name="Tang D."/>
            <person name="Shen Q."/>
            <person name="Xue P."/>
            <person name="Zou S."/>
            <person name="Wang X."/>
            <person name="Liu X."/>
            <person name="Wang F."/>
            <person name="Yang Y."/>
            <person name="An X."/>
            <person name="Dong Z."/>
            <person name="Zhang K."/>
            <person name="Zhang X."/>
            <person name="Luo M.C."/>
            <person name="Dvorak J."/>
            <person name="Tong Y."/>
            <person name="Wang J."/>
            <person name="Yang H."/>
            <person name="Li Z."/>
            <person name="Wang D."/>
            <person name="Zhang A."/>
            <person name="Wang J."/>
        </authorList>
    </citation>
    <scope>NUCLEOTIDE SEQUENCE</scope>
</reference>
<dbReference type="PANTHER" id="PTHR13242">
    <property type="entry name" value="EUKARYOTIC TRANSLATION INITIATION FACTOR 3"/>
    <property type="match status" value="1"/>
</dbReference>